<dbReference type="Proteomes" id="UP001597357">
    <property type="component" value="Unassembled WGS sequence"/>
</dbReference>
<reference evidence="4" key="1">
    <citation type="journal article" date="2019" name="Int. J. Syst. Evol. Microbiol.">
        <title>The Global Catalogue of Microorganisms (GCM) 10K type strain sequencing project: providing services to taxonomists for standard genome sequencing and annotation.</title>
        <authorList>
            <consortium name="The Broad Institute Genomics Platform"/>
            <consortium name="The Broad Institute Genome Sequencing Center for Infectious Disease"/>
            <person name="Wu L."/>
            <person name="Ma J."/>
        </authorList>
    </citation>
    <scope>NUCLEOTIDE SEQUENCE [LARGE SCALE GENOMIC DNA]</scope>
    <source>
        <strain evidence="4">KCTC 42255</strain>
    </source>
</reference>
<dbReference type="InterPro" id="IPR023346">
    <property type="entry name" value="Lysozyme-like_dom_sf"/>
</dbReference>
<dbReference type="Gene3D" id="1.10.530.10">
    <property type="match status" value="1"/>
</dbReference>
<dbReference type="CDD" id="cd16894">
    <property type="entry name" value="MltD-like"/>
    <property type="match status" value="1"/>
</dbReference>
<evidence type="ECO:0000313" key="4">
    <source>
        <dbReference type="Proteomes" id="UP001597357"/>
    </source>
</evidence>
<evidence type="ECO:0000313" key="3">
    <source>
        <dbReference type="EMBL" id="MFD2698568.1"/>
    </source>
</evidence>
<dbReference type="RefSeq" id="WP_379048300.1">
    <property type="nucleotide sequence ID" value="NZ_JBHULZ010000041.1"/>
</dbReference>
<sequence length="322" mass="36902">MKRMNRFLSVVGVIALSGIGALALSSYQQHNDYEALIEKDLLPKKAEPHVKDYKVYALPIPENINFAGEAVPLDNPDIRERLDREMLVNTYWQSNGLLLLKRMNKYFPIIEPILAKHGVPDDFKYLAVAESGLMPVVSPAGATGFWQIMKTTGREYGLEINDNIDERYHIAKSTEVACAYLKKAKEELGSWTLAAAAYNAGNYGIRKQQDRQEVNDYYDLLLNIETGRYVFRILAIKTIFSQPKAYGFHFNKEDLYSPVPTRTVVVDTPVTNFARFAKKMDINYKILKIHNPWLREAHLDNASRKAYELEIPLDEVYTYQPE</sequence>
<feature type="domain" description="Transglycosylase SLT" evidence="2">
    <location>
        <begin position="112"/>
        <end position="215"/>
    </location>
</feature>
<proteinExistence type="inferred from homology"/>
<accession>A0ABW5SFI8</accession>
<gene>
    <name evidence="3" type="ORF">ACFSQ0_11245</name>
</gene>
<protein>
    <submittedName>
        <fullName evidence="3">Lytic transglycosylase domain-containing protein</fullName>
    </submittedName>
</protein>
<name>A0ABW5SFI8_9FLAO</name>
<dbReference type="SUPFAM" id="SSF53955">
    <property type="entry name" value="Lysozyme-like"/>
    <property type="match status" value="1"/>
</dbReference>
<dbReference type="EMBL" id="JBHULZ010000041">
    <property type="protein sequence ID" value="MFD2698568.1"/>
    <property type="molecule type" value="Genomic_DNA"/>
</dbReference>
<dbReference type="PANTHER" id="PTHR37423">
    <property type="entry name" value="SOLUBLE LYTIC MUREIN TRANSGLYCOSYLASE-RELATED"/>
    <property type="match status" value="1"/>
</dbReference>
<evidence type="ECO:0000256" key="1">
    <source>
        <dbReference type="ARBA" id="ARBA00007734"/>
    </source>
</evidence>
<evidence type="ECO:0000259" key="2">
    <source>
        <dbReference type="Pfam" id="PF01464"/>
    </source>
</evidence>
<organism evidence="3 4">
    <name type="scientific">Mesonia sediminis</name>
    <dbReference type="NCBI Taxonomy" id="1703946"/>
    <lineage>
        <taxon>Bacteria</taxon>
        <taxon>Pseudomonadati</taxon>
        <taxon>Bacteroidota</taxon>
        <taxon>Flavobacteriia</taxon>
        <taxon>Flavobacteriales</taxon>
        <taxon>Flavobacteriaceae</taxon>
        <taxon>Mesonia</taxon>
    </lineage>
</organism>
<dbReference type="Pfam" id="PF01464">
    <property type="entry name" value="SLT"/>
    <property type="match status" value="1"/>
</dbReference>
<comment type="caution">
    <text evidence="3">The sequence shown here is derived from an EMBL/GenBank/DDBJ whole genome shotgun (WGS) entry which is preliminary data.</text>
</comment>
<dbReference type="PANTHER" id="PTHR37423:SF2">
    <property type="entry name" value="MEMBRANE-BOUND LYTIC MUREIN TRANSGLYCOSYLASE C"/>
    <property type="match status" value="1"/>
</dbReference>
<dbReference type="InterPro" id="IPR008258">
    <property type="entry name" value="Transglycosylase_SLT_dom_1"/>
</dbReference>
<comment type="similarity">
    <text evidence="1">Belongs to the transglycosylase Slt family.</text>
</comment>
<keyword evidence="4" id="KW-1185">Reference proteome</keyword>